<feature type="transmembrane region" description="Helical" evidence="2">
    <location>
        <begin position="128"/>
        <end position="146"/>
    </location>
</feature>
<dbReference type="AlphaFoldDB" id="A0A935UGL4"/>
<dbReference type="NCBIfam" id="TIGR00697">
    <property type="entry name" value="queuosine precursor transporter"/>
    <property type="match status" value="1"/>
</dbReference>
<gene>
    <name evidence="3" type="ORF">IPJ27_07140</name>
</gene>
<protein>
    <recommendedName>
        <fullName evidence="1">Queuosine precursor transporter</fullName>
    </recommendedName>
</protein>
<organism evidence="3 4">
    <name type="scientific">Candidatus Accumulibacter proximus</name>
    <dbReference type="NCBI Taxonomy" id="2954385"/>
    <lineage>
        <taxon>Bacteria</taxon>
        <taxon>Pseudomonadati</taxon>
        <taxon>Pseudomonadota</taxon>
        <taxon>Betaproteobacteria</taxon>
        <taxon>Candidatus Accumulibacter</taxon>
    </lineage>
</organism>
<evidence type="ECO:0000256" key="2">
    <source>
        <dbReference type="SAM" id="Phobius"/>
    </source>
</evidence>
<dbReference type="Pfam" id="PF02592">
    <property type="entry name" value="Vut_1"/>
    <property type="match status" value="1"/>
</dbReference>
<feature type="transmembrane region" description="Helical" evidence="2">
    <location>
        <begin position="158"/>
        <end position="181"/>
    </location>
</feature>
<dbReference type="PANTHER" id="PTHR34300">
    <property type="entry name" value="QUEUOSINE PRECURSOR TRANSPORTER-RELATED"/>
    <property type="match status" value="1"/>
</dbReference>
<keyword evidence="2" id="KW-0472">Membrane</keyword>
<dbReference type="InterPro" id="IPR003744">
    <property type="entry name" value="YhhQ"/>
</dbReference>
<dbReference type="EMBL" id="JADJMH010000005">
    <property type="protein sequence ID" value="MBK7674555.1"/>
    <property type="molecule type" value="Genomic_DNA"/>
</dbReference>
<feature type="transmembrane region" description="Helical" evidence="2">
    <location>
        <begin position="47"/>
        <end position="68"/>
    </location>
</feature>
<feature type="transmembrane region" description="Helical" evidence="2">
    <location>
        <begin position="89"/>
        <end position="108"/>
    </location>
</feature>
<keyword evidence="2" id="KW-0812">Transmembrane</keyword>
<keyword evidence="2" id="KW-1133">Transmembrane helix</keyword>
<feature type="transmembrane region" description="Helical" evidence="2">
    <location>
        <begin position="7"/>
        <end position="35"/>
    </location>
</feature>
<comment type="caution">
    <text evidence="3">The sequence shown here is derived from an EMBL/GenBank/DDBJ whole genome shotgun (WGS) entry which is preliminary data.</text>
</comment>
<sequence>MSNEVIFFSIVAVDLAFVYLASRLGIFVLASTIPINLLITNFISGKLISVFELTTTIGNATFIGIYFATDILTELKRKELAKTSVNAGLLALLLLYIVGILVGIAQSVPNSESVSKALDVAFSSSNRIVIASAVAYFISSNVNLYLYSELRSNNRSLVISNALAAYSAYLVDQVVFVGIAFLGSQSMSVFLELLLTGIVIKTFCASLEAATFWRVFSVKTLLRIKE</sequence>
<reference evidence="3 4" key="1">
    <citation type="submission" date="2020-10" db="EMBL/GenBank/DDBJ databases">
        <title>Connecting structure to function with the recovery of over 1000 high-quality activated sludge metagenome-assembled genomes encoding full-length rRNA genes using long-read sequencing.</title>
        <authorList>
            <person name="Singleton C.M."/>
            <person name="Petriglieri F."/>
            <person name="Kristensen J.M."/>
            <person name="Kirkegaard R.H."/>
            <person name="Michaelsen T.Y."/>
            <person name="Andersen M.H."/>
            <person name="Karst S.M."/>
            <person name="Dueholm M.S."/>
            <person name="Nielsen P.H."/>
            <person name="Albertsen M."/>
        </authorList>
    </citation>
    <scope>NUCLEOTIDE SEQUENCE [LARGE SCALE GENOMIC DNA]</scope>
    <source>
        <strain evidence="3">EsbW_18-Q3-R4-48_BATAC.285</strain>
    </source>
</reference>
<dbReference type="Proteomes" id="UP000697998">
    <property type="component" value="Unassembled WGS sequence"/>
</dbReference>
<proteinExistence type="predicted"/>
<evidence type="ECO:0000313" key="3">
    <source>
        <dbReference type="EMBL" id="MBK7674555.1"/>
    </source>
</evidence>
<dbReference type="PANTHER" id="PTHR34300:SF2">
    <property type="entry name" value="QUEUOSINE PRECURSOR TRANSPORTER-RELATED"/>
    <property type="match status" value="1"/>
</dbReference>
<accession>A0A935UGL4</accession>
<evidence type="ECO:0000256" key="1">
    <source>
        <dbReference type="NCBIfam" id="TIGR00697"/>
    </source>
</evidence>
<evidence type="ECO:0000313" key="4">
    <source>
        <dbReference type="Proteomes" id="UP000697998"/>
    </source>
</evidence>
<name>A0A935UGL4_9PROT</name>
<feature type="transmembrane region" description="Helical" evidence="2">
    <location>
        <begin position="193"/>
        <end position="216"/>
    </location>
</feature>